<name>A0A8K0IBG9_COCNU</name>
<keyword evidence="2" id="KW-1185">Reference proteome</keyword>
<protein>
    <submittedName>
        <fullName evidence="1">Uncharacterized protein</fullName>
    </submittedName>
</protein>
<reference evidence="1" key="1">
    <citation type="journal article" date="2017" name="Gigascience">
        <title>The genome draft of coconut (Cocos nucifera).</title>
        <authorList>
            <person name="Xiao Y."/>
            <person name="Xu P."/>
            <person name="Fan H."/>
            <person name="Baudouin L."/>
            <person name="Xia W."/>
            <person name="Bocs S."/>
            <person name="Xu J."/>
            <person name="Li Q."/>
            <person name="Guo A."/>
            <person name="Zhou L."/>
            <person name="Li J."/>
            <person name="Wu Y."/>
            <person name="Ma Z."/>
            <person name="Armero A."/>
            <person name="Issali A.E."/>
            <person name="Liu N."/>
            <person name="Peng M."/>
            <person name="Yang Y."/>
        </authorList>
    </citation>
    <scope>NUCLEOTIDE SEQUENCE</scope>
    <source>
        <tissue evidence="1">Spear leaf of Hainan Tall coconut</tissue>
    </source>
</reference>
<sequence length="178" mass="20685">MEWKEGTGDQKKEGGLGFKNLFSFHEALSRANGNEGFFRMALCLGRPSCNQEARILFWKDIWMADRLLLLLFPKIFRVAANHQKKEGGLGFKNLFSFHEALSRANGNEGFFRMALCLGRPSCNQEARILFWKDIWMADRLLLLLFPKIFRVAANRNRLIKEYQSSNPDFLCIWPSFNN</sequence>
<gene>
    <name evidence="1" type="ORF">COCNU_06G010150</name>
</gene>
<dbReference type="AlphaFoldDB" id="A0A8K0IBG9"/>
<comment type="caution">
    <text evidence="1">The sequence shown here is derived from an EMBL/GenBank/DDBJ whole genome shotgun (WGS) entry which is preliminary data.</text>
</comment>
<reference evidence="1" key="2">
    <citation type="submission" date="2019-07" db="EMBL/GenBank/DDBJ databases">
        <authorList>
            <person name="Yang Y."/>
            <person name="Bocs S."/>
            <person name="Baudouin L."/>
        </authorList>
    </citation>
    <scope>NUCLEOTIDE SEQUENCE</scope>
    <source>
        <tissue evidence="1">Spear leaf of Hainan Tall coconut</tissue>
    </source>
</reference>
<organism evidence="1 2">
    <name type="scientific">Cocos nucifera</name>
    <name type="common">Coconut palm</name>
    <dbReference type="NCBI Taxonomy" id="13894"/>
    <lineage>
        <taxon>Eukaryota</taxon>
        <taxon>Viridiplantae</taxon>
        <taxon>Streptophyta</taxon>
        <taxon>Embryophyta</taxon>
        <taxon>Tracheophyta</taxon>
        <taxon>Spermatophyta</taxon>
        <taxon>Magnoliopsida</taxon>
        <taxon>Liliopsida</taxon>
        <taxon>Arecaceae</taxon>
        <taxon>Arecoideae</taxon>
        <taxon>Cocoseae</taxon>
        <taxon>Attaleinae</taxon>
        <taxon>Cocos</taxon>
    </lineage>
</organism>
<dbReference type="Proteomes" id="UP000797356">
    <property type="component" value="Chromosome 6"/>
</dbReference>
<evidence type="ECO:0000313" key="2">
    <source>
        <dbReference type="Proteomes" id="UP000797356"/>
    </source>
</evidence>
<evidence type="ECO:0000313" key="1">
    <source>
        <dbReference type="EMBL" id="KAG1347186.1"/>
    </source>
</evidence>
<accession>A0A8K0IBG9</accession>
<proteinExistence type="predicted"/>
<dbReference type="EMBL" id="CM017877">
    <property type="protein sequence ID" value="KAG1347186.1"/>
    <property type="molecule type" value="Genomic_DNA"/>
</dbReference>